<dbReference type="InterPro" id="IPR053321">
    <property type="entry name" value="IPP-5-Phosphatase_Type_IV"/>
</dbReference>
<gene>
    <name evidence="2" type="ORF">GPUH_LOCUS3365</name>
</gene>
<dbReference type="InterPro" id="IPR000300">
    <property type="entry name" value="IPPc"/>
</dbReference>
<evidence type="ECO:0000259" key="1">
    <source>
        <dbReference type="Pfam" id="PF22669"/>
    </source>
</evidence>
<organism evidence="2 3">
    <name type="scientific">Gongylonema pulchrum</name>
    <dbReference type="NCBI Taxonomy" id="637853"/>
    <lineage>
        <taxon>Eukaryota</taxon>
        <taxon>Metazoa</taxon>
        <taxon>Ecdysozoa</taxon>
        <taxon>Nematoda</taxon>
        <taxon>Chromadorea</taxon>
        <taxon>Rhabditida</taxon>
        <taxon>Spirurina</taxon>
        <taxon>Spiruromorpha</taxon>
        <taxon>Spiruroidea</taxon>
        <taxon>Gongylonematidae</taxon>
        <taxon>Gongylonema</taxon>
    </lineage>
</organism>
<name>A0A3P6QA69_9BILA</name>
<protein>
    <recommendedName>
        <fullName evidence="1">Inositol polyphosphate-related phosphatase domain-containing protein</fullName>
    </recommendedName>
</protein>
<dbReference type="EMBL" id="UYRT01005709">
    <property type="protein sequence ID" value="VDK39243.1"/>
    <property type="molecule type" value="Genomic_DNA"/>
</dbReference>
<dbReference type="GO" id="GO:0016791">
    <property type="term" value="F:phosphatase activity"/>
    <property type="evidence" value="ECO:0007669"/>
    <property type="project" value="InterPro"/>
</dbReference>
<dbReference type="Pfam" id="PF22669">
    <property type="entry name" value="Exo_endo_phos2"/>
    <property type="match status" value="1"/>
</dbReference>
<dbReference type="GO" id="GO:0046856">
    <property type="term" value="P:phosphatidylinositol dephosphorylation"/>
    <property type="evidence" value="ECO:0007669"/>
    <property type="project" value="InterPro"/>
</dbReference>
<evidence type="ECO:0000313" key="3">
    <source>
        <dbReference type="Proteomes" id="UP000271098"/>
    </source>
</evidence>
<sequence>MKHLVPGSTVVVMCLTWNIASKAQNHLSRIRKLIASERAENRADLICICFQELPPTNAHYHQEMVKLLTKAVGDTHLIYCWVRKWAQMMILFIREPLVAYASTPEWQFVSSTAIVKPVRTKGAIAVYFRLFQASIIFVACHMTR</sequence>
<dbReference type="SUPFAM" id="SSF56219">
    <property type="entry name" value="DNase I-like"/>
    <property type="match status" value="1"/>
</dbReference>
<dbReference type="OrthoDB" id="2248459at2759"/>
<evidence type="ECO:0000313" key="2">
    <source>
        <dbReference type="EMBL" id="VDK39243.1"/>
    </source>
</evidence>
<reference evidence="2 3" key="1">
    <citation type="submission" date="2018-11" db="EMBL/GenBank/DDBJ databases">
        <authorList>
            <consortium name="Pathogen Informatics"/>
        </authorList>
    </citation>
    <scope>NUCLEOTIDE SEQUENCE [LARGE SCALE GENOMIC DNA]</scope>
</reference>
<feature type="domain" description="Inositol polyphosphate-related phosphatase" evidence="1">
    <location>
        <begin position="15"/>
        <end position="143"/>
    </location>
</feature>
<dbReference type="Proteomes" id="UP000271098">
    <property type="component" value="Unassembled WGS sequence"/>
</dbReference>
<dbReference type="PANTHER" id="PTHR47039:SF1">
    <property type="entry name" value="INOSITOL POLYPHOSPHATE 5-PHOSPHATASE E"/>
    <property type="match status" value="1"/>
</dbReference>
<accession>A0A3P6QA69</accession>
<dbReference type="InterPro" id="IPR036691">
    <property type="entry name" value="Endo/exonu/phosph_ase_sf"/>
</dbReference>
<dbReference type="Gene3D" id="3.60.10.10">
    <property type="entry name" value="Endonuclease/exonuclease/phosphatase"/>
    <property type="match status" value="1"/>
</dbReference>
<dbReference type="AlphaFoldDB" id="A0A3P6QA69"/>
<keyword evidence="3" id="KW-1185">Reference proteome</keyword>
<dbReference type="PANTHER" id="PTHR47039">
    <property type="entry name" value="INOSITOL POLYPHOSPHATE 5-PHOSPHATASE E"/>
    <property type="match status" value="1"/>
</dbReference>
<proteinExistence type="predicted"/>